<dbReference type="EMBL" id="VZDO01000005">
    <property type="protein sequence ID" value="KAB0680330.1"/>
    <property type="molecule type" value="Genomic_DNA"/>
</dbReference>
<proteinExistence type="predicted"/>
<dbReference type="NCBIfam" id="TIGR03054">
    <property type="entry name" value="photo_alph_chp1"/>
    <property type="match status" value="1"/>
</dbReference>
<keyword evidence="1" id="KW-0472">Membrane</keyword>
<accession>A0A7V7PQD6</accession>
<reference evidence="2 3" key="1">
    <citation type="submission" date="2019-09" db="EMBL/GenBank/DDBJ databases">
        <title>YIM 132180 draft genome.</title>
        <authorList>
            <person name="Zhang K."/>
        </authorList>
    </citation>
    <scope>NUCLEOTIDE SEQUENCE [LARGE SCALE GENOMIC DNA]</scope>
    <source>
        <strain evidence="2 3">YIM 132180</strain>
    </source>
</reference>
<keyword evidence="1" id="KW-1133">Transmembrane helix</keyword>
<sequence>MSQVLKKDPQRNAVIACGGLIATALVLAVLGRHAPATPVIAPDTASESARLLFGDLADGGVAVTEAGTGREIERLVPGEGGFVRVTMRSFAGDRKRKGLSAGEPFTLARMRNGELLLQDPLTGRTMLLDAFGPSNASVFAELLDHERAIR</sequence>
<evidence type="ECO:0000256" key="1">
    <source>
        <dbReference type="SAM" id="Phobius"/>
    </source>
</evidence>
<keyword evidence="1" id="KW-0812">Transmembrane</keyword>
<evidence type="ECO:0000313" key="2">
    <source>
        <dbReference type="EMBL" id="KAB0680330.1"/>
    </source>
</evidence>
<protein>
    <submittedName>
        <fullName evidence="2">Photosynthetic complex assembly protein</fullName>
    </submittedName>
</protein>
<evidence type="ECO:0000313" key="3">
    <source>
        <dbReference type="Proteomes" id="UP000432089"/>
    </source>
</evidence>
<dbReference type="AlphaFoldDB" id="A0A7V7PQD6"/>
<organism evidence="2 3">
    <name type="scientific">Plantimonas leprariae</name>
    <dbReference type="NCBI Taxonomy" id="2615207"/>
    <lineage>
        <taxon>Bacteria</taxon>
        <taxon>Pseudomonadati</taxon>
        <taxon>Pseudomonadota</taxon>
        <taxon>Alphaproteobacteria</taxon>
        <taxon>Hyphomicrobiales</taxon>
        <taxon>Aurantimonadaceae</taxon>
        <taxon>Plantimonas</taxon>
    </lineage>
</organism>
<name>A0A7V7PQD6_9HYPH</name>
<keyword evidence="3" id="KW-1185">Reference proteome</keyword>
<dbReference type="InterPro" id="IPR017495">
    <property type="entry name" value="PuhC"/>
</dbReference>
<feature type="transmembrane region" description="Helical" evidence="1">
    <location>
        <begin position="12"/>
        <end position="31"/>
    </location>
</feature>
<comment type="caution">
    <text evidence="2">The sequence shown here is derived from an EMBL/GenBank/DDBJ whole genome shotgun (WGS) entry which is preliminary data.</text>
</comment>
<dbReference type="RefSeq" id="WP_150969403.1">
    <property type="nucleotide sequence ID" value="NZ_VZDO01000005.1"/>
</dbReference>
<gene>
    <name evidence="2" type="ORF">F6X38_09140</name>
</gene>
<dbReference type="Proteomes" id="UP000432089">
    <property type="component" value="Unassembled WGS sequence"/>
</dbReference>